<dbReference type="EMBL" id="JAWONS010000240">
    <property type="protein sequence ID" value="MDW2799172.1"/>
    <property type="molecule type" value="Genomic_DNA"/>
</dbReference>
<protein>
    <submittedName>
        <fullName evidence="1">YhcH/YjgK/YiaL family protein</fullName>
    </submittedName>
</protein>
<dbReference type="PANTHER" id="PTHR34986:SF1">
    <property type="entry name" value="PROTEIN YIAL"/>
    <property type="match status" value="1"/>
</dbReference>
<dbReference type="Proteomes" id="UP001276854">
    <property type="component" value="Unassembled WGS sequence"/>
</dbReference>
<sequence length="156" mass="17760">MILDQIIHLNRYISADDGIKAALKFIYSHKDEAEMPDGKYEIIKDQVTAFVVSKDTVNQSSAEMEIHKKFMDIHYVLKGKEMCCLADLPQDIESCSYDEEADITFFPGKSTDSITIGRGDFYAVWPYEPHKPLCNPGEKSEFVKKIICKVKIDGDK</sequence>
<proteinExistence type="predicted"/>
<keyword evidence="2" id="KW-1185">Reference proteome</keyword>
<gene>
    <name evidence="1" type="ORF">RZO55_16485</name>
</gene>
<dbReference type="RefSeq" id="WP_318065354.1">
    <property type="nucleotide sequence ID" value="NZ_JAWONS010000240.1"/>
</dbReference>
<dbReference type="InterPro" id="IPR004375">
    <property type="entry name" value="NanQ/TabA/YiaL"/>
</dbReference>
<reference evidence="1 2" key="1">
    <citation type="submission" date="2023-10" db="EMBL/GenBank/DDBJ databases">
        <title>A novel Glycoside Hydrolase 43-Like Enzyme from Clostrdium boliviensis is an Endo-xylanase, and a Candidate for Xylooligosaccharides Production from Different Xylan Substrates.</title>
        <authorList>
            <person name="Alvarez M.T."/>
            <person name="Rocabado-Villegas L.R."/>
            <person name="Salas-Veizaga D.M."/>
            <person name="Linares-Pasten J.A."/>
            <person name="Gudmundsdottir E.E."/>
            <person name="Hreggvidsson G.O."/>
            <person name="Adlercreutz P."/>
            <person name="Nordberg Karlsson E."/>
        </authorList>
    </citation>
    <scope>NUCLEOTIDE SEQUENCE [LARGE SCALE GENOMIC DNA]</scope>
    <source>
        <strain evidence="1 2">E-1</strain>
    </source>
</reference>
<dbReference type="Pfam" id="PF04074">
    <property type="entry name" value="DUF386"/>
    <property type="match status" value="1"/>
</dbReference>
<comment type="caution">
    <text evidence="1">The sequence shown here is derived from an EMBL/GenBank/DDBJ whole genome shotgun (WGS) entry which is preliminary data.</text>
</comment>
<accession>A0ABU4GNH7</accession>
<name>A0ABU4GNH7_9CLOT</name>
<dbReference type="Gene3D" id="2.60.120.370">
    <property type="entry name" value="YhcH/YjgK/YiaL"/>
    <property type="match status" value="1"/>
</dbReference>
<dbReference type="PANTHER" id="PTHR34986">
    <property type="entry name" value="EVOLVED BETA-GALACTOSIDASE SUBUNIT BETA"/>
    <property type="match status" value="1"/>
</dbReference>
<evidence type="ECO:0000313" key="2">
    <source>
        <dbReference type="Proteomes" id="UP001276854"/>
    </source>
</evidence>
<dbReference type="SUPFAM" id="SSF51197">
    <property type="entry name" value="Clavaminate synthase-like"/>
    <property type="match status" value="1"/>
</dbReference>
<dbReference type="NCBIfam" id="TIGR00022">
    <property type="entry name" value="YhcH/YjgK/YiaL family protein"/>
    <property type="match status" value="1"/>
</dbReference>
<dbReference type="InterPro" id="IPR037012">
    <property type="entry name" value="NanQ/TabA/YiaL_sf"/>
</dbReference>
<evidence type="ECO:0000313" key="1">
    <source>
        <dbReference type="EMBL" id="MDW2799172.1"/>
    </source>
</evidence>
<organism evidence="1 2">
    <name type="scientific">Clostridium boliviensis</name>
    <dbReference type="NCBI Taxonomy" id="318465"/>
    <lineage>
        <taxon>Bacteria</taxon>
        <taxon>Bacillati</taxon>
        <taxon>Bacillota</taxon>
        <taxon>Clostridia</taxon>
        <taxon>Eubacteriales</taxon>
        <taxon>Clostridiaceae</taxon>
        <taxon>Clostridium</taxon>
    </lineage>
</organism>